<accession>A0A0M4MY80</accession>
<dbReference type="NCBIfam" id="TIGR01034">
    <property type="entry name" value="metK"/>
    <property type="match status" value="1"/>
</dbReference>
<dbReference type="InterPro" id="IPR022631">
    <property type="entry name" value="ADOMET_SYNTHASE_CS"/>
</dbReference>
<feature type="binding site" description="in other chain" evidence="10">
    <location>
        <begin position="266"/>
        <end position="267"/>
    </location>
    <ligand>
        <name>ATP</name>
        <dbReference type="ChEBI" id="CHEBI:30616"/>
        <note>ligand shared between two neighboring subunits</note>
    </ligand>
</feature>
<evidence type="ECO:0000313" key="18">
    <source>
        <dbReference type="Proteomes" id="UP000057938"/>
    </source>
</evidence>
<feature type="binding site" description="in other chain" evidence="10">
    <location>
        <begin position="182"/>
        <end position="184"/>
    </location>
    <ligand>
        <name>ATP</name>
        <dbReference type="ChEBI" id="CHEBI:30616"/>
        <note>ligand shared between two neighboring subunits</note>
    </ligand>
</feature>
<dbReference type="CDD" id="cd18079">
    <property type="entry name" value="S-AdoMet_synt"/>
    <property type="match status" value="1"/>
</dbReference>
<evidence type="ECO:0000256" key="8">
    <source>
        <dbReference type="ARBA" id="ARBA00022842"/>
    </source>
</evidence>
<feature type="domain" description="S-adenosylmethionine synthetase C-terminal" evidence="16">
    <location>
        <begin position="254"/>
        <end position="398"/>
    </location>
</feature>
<dbReference type="Pfam" id="PF02773">
    <property type="entry name" value="S-AdoMet_synt_C"/>
    <property type="match status" value="1"/>
</dbReference>
<dbReference type="EC" id="2.5.1.6" evidence="10"/>
<feature type="binding site" description="in other chain" evidence="10">
    <location>
        <position position="291"/>
    </location>
    <ligand>
        <name>L-methionine</name>
        <dbReference type="ChEBI" id="CHEBI:57844"/>
        <note>ligand shared between two neighboring subunits</note>
    </ligand>
</feature>
<dbReference type="InterPro" id="IPR022636">
    <property type="entry name" value="S-AdoMet_synthetase_sfam"/>
</dbReference>
<comment type="catalytic activity">
    <reaction evidence="10">
        <text>L-methionine + ATP + H2O = S-adenosyl-L-methionine + phosphate + diphosphate</text>
        <dbReference type="Rhea" id="RHEA:21080"/>
        <dbReference type="ChEBI" id="CHEBI:15377"/>
        <dbReference type="ChEBI" id="CHEBI:30616"/>
        <dbReference type="ChEBI" id="CHEBI:33019"/>
        <dbReference type="ChEBI" id="CHEBI:43474"/>
        <dbReference type="ChEBI" id="CHEBI:57844"/>
        <dbReference type="ChEBI" id="CHEBI:59789"/>
        <dbReference type="EC" id="2.5.1.6"/>
    </reaction>
</comment>
<sequence>MRDNYLFTSESVSEGHPDKVSDQISDAIVDLMLAKDPEARVACETMTTTQRVILSGEIRCAPMYDRNREEWAENGGWAPGAKEEIEQAVRRTVREIGYEQEGFHWQTLTFENHLHGQSVEIAQGVDAAGNKDEGAGDQGIMFGFACDETPDLMPATLDYSHKILQRLAADRKSGAAPFLEPDAKSQVTLRYEHGRPVECTALVVSTQHAKGYHEGDKEAELKNYVKGVVADILPDGWITENTRWHINPTGAFEIGGPDGDAGLTGRKIIVDTYGGAAPHGGGAFSGKDPTKVDRSAAYITRYLAKNIVAAGLARRCTIQIAYAIGVSEPLSLYVDTHGTGTVDDADLEKAIGSIEKLGGLTPRGIRTHLGLNKPIYRTSAAYGHFGRKAEGDFFPWERTDLVEDLKAALP</sequence>
<dbReference type="InterPro" id="IPR022629">
    <property type="entry name" value="S-AdoMet_synt_central"/>
</dbReference>
<feature type="binding site" description="in other chain" evidence="10">
    <location>
        <position position="57"/>
    </location>
    <ligand>
        <name>L-methionine</name>
        <dbReference type="ChEBI" id="CHEBI:57844"/>
        <note>ligand shared between two neighboring subunits</note>
    </ligand>
</feature>
<keyword evidence="9 10" id="KW-0630">Potassium</keyword>
<dbReference type="GO" id="GO:0006556">
    <property type="term" value="P:S-adenosylmethionine biosynthetic process"/>
    <property type="evidence" value="ECO:0007669"/>
    <property type="project" value="UniProtKB-UniRule"/>
</dbReference>
<evidence type="ECO:0000256" key="7">
    <source>
        <dbReference type="ARBA" id="ARBA00022840"/>
    </source>
</evidence>
<keyword evidence="6 10" id="KW-0547">Nucleotide-binding</keyword>
<keyword evidence="3 10" id="KW-0554">One-carbon metabolism</keyword>
<keyword evidence="5 10" id="KW-0479">Metal-binding</keyword>
<evidence type="ECO:0000256" key="12">
    <source>
        <dbReference type="RuleBase" id="RU004462"/>
    </source>
</evidence>
<dbReference type="FunFam" id="3.30.300.10:FF:000003">
    <property type="entry name" value="S-adenosylmethionine synthase"/>
    <property type="match status" value="1"/>
</dbReference>
<dbReference type="GO" id="GO:0000287">
    <property type="term" value="F:magnesium ion binding"/>
    <property type="evidence" value="ECO:0007669"/>
    <property type="project" value="UniProtKB-UniRule"/>
</dbReference>
<feature type="binding site" description="in other chain" evidence="10">
    <location>
        <position position="16"/>
    </location>
    <ligand>
        <name>ATP</name>
        <dbReference type="ChEBI" id="CHEBI:30616"/>
        <note>ligand shared between two neighboring subunits</note>
    </ligand>
</feature>
<evidence type="ECO:0000256" key="2">
    <source>
        <dbReference type="ARBA" id="ARBA00009685"/>
    </source>
</evidence>
<evidence type="ECO:0000256" key="4">
    <source>
        <dbReference type="ARBA" id="ARBA00022679"/>
    </source>
</evidence>
<evidence type="ECO:0000259" key="15">
    <source>
        <dbReference type="Pfam" id="PF02772"/>
    </source>
</evidence>
<evidence type="ECO:0000256" key="11">
    <source>
        <dbReference type="RuleBase" id="RU000542"/>
    </source>
</evidence>
<dbReference type="PANTHER" id="PTHR11964">
    <property type="entry name" value="S-ADENOSYLMETHIONINE SYNTHETASE"/>
    <property type="match status" value="1"/>
</dbReference>
<comment type="similarity">
    <text evidence="2 10 12">Belongs to the AdoMet synthase family.</text>
</comment>
<comment type="subunit">
    <text evidence="10">Homotetramer; dimer of dimers.</text>
</comment>
<comment type="function">
    <text evidence="10">Catalyzes the formation of S-adenosylmethionine (AdoMet) from methionine and ATP. The overall synthetic reaction is composed of two sequential steps, AdoMet formation and the subsequent tripolyphosphate hydrolysis which occurs prior to release of AdoMet from the enzyme.</text>
</comment>
<dbReference type="PIRSF" id="PIRSF000497">
    <property type="entry name" value="MAT"/>
    <property type="match status" value="1"/>
</dbReference>
<proteinExistence type="inferred from homology"/>
<keyword evidence="7 10" id="KW-0067">ATP-binding</keyword>
<dbReference type="SUPFAM" id="SSF55973">
    <property type="entry name" value="S-adenosylmethionine synthetase"/>
    <property type="match status" value="3"/>
</dbReference>
<evidence type="ECO:0000256" key="10">
    <source>
        <dbReference type="HAMAP-Rule" id="MF_00086"/>
    </source>
</evidence>
<feature type="region of interest" description="Disordered" evidence="13">
    <location>
        <begin position="1"/>
        <end position="20"/>
    </location>
</feature>
<evidence type="ECO:0000256" key="1">
    <source>
        <dbReference type="ARBA" id="ARBA00005224"/>
    </source>
</evidence>
<feature type="binding site" evidence="10">
    <location>
        <position position="44"/>
    </location>
    <ligand>
        <name>K(+)</name>
        <dbReference type="ChEBI" id="CHEBI:29103"/>
    </ligand>
</feature>
<dbReference type="Proteomes" id="UP000057938">
    <property type="component" value="Chromosome"/>
</dbReference>
<evidence type="ECO:0000256" key="6">
    <source>
        <dbReference type="ARBA" id="ARBA00022741"/>
    </source>
</evidence>
<dbReference type="UniPathway" id="UPA00315">
    <property type="reaction ID" value="UER00080"/>
</dbReference>
<feature type="domain" description="S-adenosylmethionine synthetase central" evidence="15">
    <location>
        <begin position="133"/>
        <end position="252"/>
    </location>
</feature>
<feature type="binding site" evidence="10">
    <location>
        <position position="18"/>
    </location>
    <ligand>
        <name>Mg(2+)</name>
        <dbReference type="ChEBI" id="CHEBI:18420"/>
    </ligand>
</feature>
<keyword evidence="4 10" id="KW-0808">Transferase</keyword>
<dbReference type="PROSITE" id="PS00377">
    <property type="entry name" value="ADOMET_SYNTHASE_2"/>
    <property type="match status" value="1"/>
</dbReference>
<feature type="region of interest" description="Flexible loop" evidence="10">
    <location>
        <begin position="117"/>
        <end position="127"/>
    </location>
</feature>
<feature type="binding site" evidence="10">
    <location>
        <position position="260"/>
    </location>
    <ligand>
        <name>L-methionine</name>
        <dbReference type="ChEBI" id="CHEBI:57844"/>
        <note>ligand shared between two neighboring subunits</note>
    </ligand>
</feature>
<feature type="binding site" evidence="10">
    <location>
        <position position="283"/>
    </location>
    <ligand>
        <name>ATP</name>
        <dbReference type="ChEBI" id="CHEBI:30616"/>
        <note>ligand shared between two neighboring subunits</note>
    </ligand>
</feature>
<dbReference type="STRING" id="361183.AMC99_02779"/>
<reference evidence="17 18" key="1">
    <citation type="submission" date="2015-09" db="EMBL/GenBank/DDBJ databases">
        <title>Complete genome sequence of a benzo[a]pyrene-degrading bacterium Altererythrobacter epoxidivorans CGMCC 1.7731T.</title>
        <authorList>
            <person name="Li Z."/>
            <person name="Cheng H."/>
            <person name="Huo Y."/>
            <person name="Xu X."/>
        </authorList>
    </citation>
    <scope>NUCLEOTIDE SEQUENCE [LARGE SCALE GENOMIC DNA]</scope>
    <source>
        <strain evidence="17 18">CGMCC 1.7731</strain>
    </source>
</reference>
<comment type="subcellular location">
    <subcellularLocation>
        <location evidence="10 11">Cytoplasm</location>
    </subcellularLocation>
</comment>
<comment type="cofactor">
    <cofactor evidence="10">
        <name>K(+)</name>
        <dbReference type="ChEBI" id="CHEBI:29103"/>
    </cofactor>
    <text evidence="10">Binds 1 potassium ion per subunit.</text>
</comment>
<dbReference type="GO" id="GO:0005524">
    <property type="term" value="F:ATP binding"/>
    <property type="evidence" value="ECO:0007669"/>
    <property type="project" value="UniProtKB-UniRule"/>
</dbReference>
<evidence type="ECO:0000256" key="3">
    <source>
        <dbReference type="ARBA" id="ARBA00022563"/>
    </source>
</evidence>
<dbReference type="InterPro" id="IPR022628">
    <property type="entry name" value="S-AdoMet_synt_N"/>
</dbReference>
<evidence type="ECO:0000256" key="9">
    <source>
        <dbReference type="ARBA" id="ARBA00022958"/>
    </source>
</evidence>
<dbReference type="GO" id="GO:0004478">
    <property type="term" value="F:methionine adenosyltransferase activity"/>
    <property type="evidence" value="ECO:0007669"/>
    <property type="project" value="UniProtKB-UniRule"/>
</dbReference>
<gene>
    <name evidence="10" type="primary">metK</name>
    <name evidence="17" type="ORF">AMC99_02779</name>
</gene>
<dbReference type="KEGG" id="aep:AMC99_02779"/>
<feature type="domain" description="S-adenosylmethionine synthetase N-terminal" evidence="14">
    <location>
        <begin position="4"/>
        <end position="118"/>
    </location>
</feature>
<dbReference type="EMBL" id="CP012669">
    <property type="protein sequence ID" value="ALE18050.1"/>
    <property type="molecule type" value="Genomic_DNA"/>
</dbReference>
<comment type="cofactor">
    <cofactor evidence="10">
        <name>Mg(2+)</name>
        <dbReference type="ChEBI" id="CHEBI:18420"/>
    </cofactor>
    <text evidence="10">Binds 2 divalent ions per subunit.</text>
</comment>
<dbReference type="InterPro" id="IPR022630">
    <property type="entry name" value="S-AdoMet_synt_C"/>
</dbReference>
<dbReference type="InterPro" id="IPR002133">
    <property type="entry name" value="S-AdoMet_synthetase"/>
</dbReference>
<evidence type="ECO:0000313" key="17">
    <source>
        <dbReference type="EMBL" id="ALE18050.1"/>
    </source>
</evidence>
<protein>
    <recommendedName>
        <fullName evidence="10">S-adenosylmethionine synthase</fullName>
        <shortName evidence="10">AdoMet synthase</shortName>
        <ecNumber evidence="10">2.5.1.6</ecNumber>
    </recommendedName>
    <alternativeName>
        <fullName evidence="10">MAT</fullName>
    </alternativeName>
    <alternativeName>
        <fullName evidence="10">Methionine adenosyltransferase</fullName>
    </alternativeName>
</protein>
<dbReference type="RefSeq" id="WP_061927381.1">
    <property type="nucleotide sequence ID" value="NZ_CP012669.1"/>
</dbReference>
<dbReference type="GO" id="GO:0006730">
    <property type="term" value="P:one-carbon metabolic process"/>
    <property type="evidence" value="ECO:0007669"/>
    <property type="project" value="UniProtKB-KW"/>
</dbReference>
<feature type="binding site" evidence="10">
    <location>
        <position position="287"/>
    </location>
    <ligand>
        <name>ATP</name>
        <dbReference type="ChEBI" id="CHEBI:30616"/>
        <note>ligand shared between two neighboring subunits</note>
    </ligand>
</feature>
<dbReference type="Gene3D" id="3.30.300.10">
    <property type="match status" value="3"/>
</dbReference>
<dbReference type="GO" id="GO:0005737">
    <property type="term" value="C:cytoplasm"/>
    <property type="evidence" value="ECO:0007669"/>
    <property type="project" value="UniProtKB-SubCell"/>
</dbReference>
<evidence type="ECO:0000256" key="5">
    <source>
        <dbReference type="ARBA" id="ARBA00022723"/>
    </source>
</evidence>
<organism evidence="17 18">
    <name type="scientific">Altererythrobacter epoxidivorans</name>
    <dbReference type="NCBI Taxonomy" id="361183"/>
    <lineage>
        <taxon>Bacteria</taxon>
        <taxon>Pseudomonadati</taxon>
        <taxon>Pseudomonadota</taxon>
        <taxon>Alphaproteobacteria</taxon>
        <taxon>Sphingomonadales</taxon>
        <taxon>Erythrobacteraceae</taxon>
        <taxon>Altererythrobacter</taxon>
    </lineage>
</organism>
<evidence type="ECO:0000259" key="16">
    <source>
        <dbReference type="Pfam" id="PF02773"/>
    </source>
</evidence>
<dbReference type="OrthoDB" id="9801686at2"/>
<dbReference type="HAMAP" id="MF_00086">
    <property type="entry name" value="S_AdoMet_synth1"/>
    <property type="match status" value="1"/>
</dbReference>
<feature type="binding site" description="in other chain" evidence="10">
    <location>
        <position position="117"/>
    </location>
    <ligand>
        <name>L-methionine</name>
        <dbReference type="ChEBI" id="CHEBI:57844"/>
        <note>ligand shared between two neighboring subunits</note>
    </ligand>
</feature>
<feature type="compositionally biased region" description="Polar residues" evidence="13">
    <location>
        <begin position="1"/>
        <end position="12"/>
    </location>
</feature>
<dbReference type="Pfam" id="PF00438">
    <property type="entry name" value="S-AdoMet_synt_N"/>
    <property type="match status" value="1"/>
</dbReference>
<dbReference type="AlphaFoldDB" id="A0A0M4MY80"/>
<feature type="binding site" evidence="10">
    <location>
        <position position="260"/>
    </location>
    <ligand>
        <name>ATP</name>
        <dbReference type="ChEBI" id="CHEBI:30616"/>
        <note>ligand shared between two neighboring subunits</note>
    </ligand>
</feature>
<dbReference type="PROSITE" id="PS00376">
    <property type="entry name" value="ADOMET_SYNTHASE_1"/>
    <property type="match status" value="1"/>
</dbReference>
<name>A0A0M4MY80_9SPHN</name>
<dbReference type="PATRIC" id="fig|361183.4.peg.2732"/>
<evidence type="ECO:0000256" key="13">
    <source>
        <dbReference type="SAM" id="MobiDB-lite"/>
    </source>
</evidence>
<keyword evidence="18" id="KW-1185">Reference proteome</keyword>
<dbReference type="Pfam" id="PF02772">
    <property type="entry name" value="S-AdoMet_synt_M"/>
    <property type="match status" value="1"/>
</dbReference>
<comment type="caution">
    <text evidence="10">Lacks conserved residue(s) required for the propagation of feature annotation.</text>
</comment>
<keyword evidence="8 10" id="KW-0460">Magnesium</keyword>
<keyword evidence="10" id="KW-0963">Cytoplasm</keyword>
<comment type="pathway">
    <text evidence="1 10">Amino-acid biosynthesis; S-adenosyl-L-methionine biosynthesis; S-adenosyl-L-methionine from L-methionine: step 1/1.</text>
</comment>
<evidence type="ECO:0000259" key="14">
    <source>
        <dbReference type="Pfam" id="PF00438"/>
    </source>
</evidence>